<protein>
    <submittedName>
        <fullName evidence="2">Uncharacterized protein</fullName>
    </submittedName>
</protein>
<dbReference type="EMBL" id="JAMQOL010000010">
    <property type="protein sequence ID" value="MCM4077536.1"/>
    <property type="molecule type" value="Genomic_DNA"/>
</dbReference>
<keyword evidence="3" id="KW-1185">Reference proteome</keyword>
<feature type="region of interest" description="Disordered" evidence="1">
    <location>
        <begin position="103"/>
        <end position="138"/>
    </location>
</feature>
<dbReference type="Proteomes" id="UP001523216">
    <property type="component" value="Unassembled WGS sequence"/>
</dbReference>
<evidence type="ECO:0000313" key="2">
    <source>
        <dbReference type="EMBL" id="MCM4077536.1"/>
    </source>
</evidence>
<evidence type="ECO:0000256" key="1">
    <source>
        <dbReference type="SAM" id="MobiDB-lite"/>
    </source>
</evidence>
<reference evidence="2 3" key="1">
    <citation type="submission" date="2022-06" db="EMBL/GenBank/DDBJ databases">
        <title>Actinoplanes abujensis sp. nov., isolated from Nigerian arid soil.</title>
        <authorList>
            <person name="Ding P."/>
        </authorList>
    </citation>
    <scope>NUCLEOTIDE SEQUENCE [LARGE SCALE GENOMIC DNA]</scope>
    <source>
        <strain evidence="3">TRM88002</strain>
    </source>
</reference>
<evidence type="ECO:0000313" key="3">
    <source>
        <dbReference type="Proteomes" id="UP001523216"/>
    </source>
</evidence>
<accession>A0ABT0XUS2</accession>
<organism evidence="2 3">
    <name type="scientific">Paractinoplanes hotanensis</name>
    <dbReference type="NCBI Taxonomy" id="2906497"/>
    <lineage>
        <taxon>Bacteria</taxon>
        <taxon>Bacillati</taxon>
        <taxon>Actinomycetota</taxon>
        <taxon>Actinomycetes</taxon>
        <taxon>Micromonosporales</taxon>
        <taxon>Micromonosporaceae</taxon>
        <taxon>Paractinoplanes</taxon>
    </lineage>
</organism>
<sequence length="138" mass="14931">MAVEPRFERLAHGGLGEQANQHTGAHKVLVVRSGCADPHHRRRDLDVRILESAVAAVGPGLGVAQLFQSTALVGGQFGQRLGVPVALARELGSLPLAAYARGPAEEQAGHRHHSAAHRCDPVHRISRRSSGRRRRSRR</sequence>
<feature type="compositionally biased region" description="Basic residues" evidence="1">
    <location>
        <begin position="124"/>
        <end position="138"/>
    </location>
</feature>
<proteinExistence type="predicted"/>
<name>A0ABT0XUS2_9ACTN</name>
<gene>
    <name evidence="2" type="ORF">LXN57_08165</name>
</gene>
<dbReference type="RefSeq" id="WP_251797407.1">
    <property type="nucleotide sequence ID" value="NZ_JAMQOL010000010.1"/>
</dbReference>
<comment type="caution">
    <text evidence="2">The sequence shown here is derived from an EMBL/GenBank/DDBJ whole genome shotgun (WGS) entry which is preliminary data.</text>
</comment>